<organism evidence="2 3">
    <name type="scientific">Allacma fusca</name>
    <dbReference type="NCBI Taxonomy" id="39272"/>
    <lineage>
        <taxon>Eukaryota</taxon>
        <taxon>Metazoa</taxon>
        <taxon>Ecdysozoa</taxon>
        <taxon>Arthropoda</taxon>
        <taxon>Hexapoda</taxon>
        <taxon>Collembola</taxon>
        <taxon>Symphypleona</taxon>
        <taxon>Sminthuridae</taxon>
        <taxon>Allacma</taxon>
    </lineage>
</organism>
<name>A0A8J2PUC0_9HEXA</name>
<keyword evidence="3" id="KW-1185">Reference proteome</keyword>
<dbReference type="Proteomes" id="UP000708208">
    <property type="component" value="Unassembled WGS sequence"/>
</dbReference>
<sequence length="67" mass="7215">MSTSDSSVSIPVNRPGISINTSVRNNLEFTPKLWPQLLAAFAANMGAFAFGTVISWSAVGFPRLEED</sequence>
<evidence type="ECO:0000256" key="1">
    <source>
        <dbReference type="SAM" id="Phobius"/>
    </source>
</evidence>
<dbReference type="AlphaFoldDB" id="A0A8J2PUC0"/>
<dbReference type="EMBL" id="CAJVCH010547117">
    <property type="protein sequence ID" value="CAG7828326.1"/>
    <property type="molecule type" value="Genomic_DNA"/>
</dbReference>
<accession>A0A8J2PUC0</accession>
<feature type="non-terminal residue" evidence="2">
    <location>
        <position position="67"/>
    </location>
</feature>
<evidence type="ECO:0000313" key="3">
    <source>
        <dbReference type="Proteomes" id="UP000708208"/>
    </source>
</evidence>
<keyword evidence="1" id="KW-0812">Transmembrane</keyword>
<keyword evidence="1" id="KW-0472">Membrane</keyword>
<reference evidence="2" key="1">
    <citation type="submission" date="2021-06" db="EMBL/GenBank/DDBJ databases">
        <authorList>
            <person name="Hodson N. C."/>
            <person name="Mongue J. A."/>
            <person name="Jaron S. K."/>
        </authorList>
    </citation>
    <scope>NUCLEOTIDE SEQUENCE</scope>
</reference>
<gene>
    <name evidence="2" type="ORF">AFUS01_LOCUS38261</name>
</gene>
<proteinExistence type="predicted"/>
<evidence type="ECO:0000313" key="2">
    <source>
        <dbReference type="EMBL" id="CAG7828326.1"/>
    </source>
</evidence>
<comment type="caution">
    <text evidence="2">The sequence shown here is derived from an EMBL/GenBank/DDBJ whole genome shotgun (WGS) entry which is preliminary data.</text>
</comment>
<protein>
    <submittedName>
        <fullName evidence="2">Uncharacterized protein</fullName>
    </submittedName>
</protein>
<feature type="transmembrane region" description="Helical" evidence="1">
    <location>
        <begin position="37"/>
        <end position="61"/>
    </location>
</feature>
<keyword evidence="1" id="KW-1133">Transmembrane helix</keyword>